<gene>
    <name evidence="4" type="ORF">FHU29_001434</name>
</gene>
<dbReference type="InterPro" id="IPR047057">
    <property type="entry name" value="MerR_fam"/>
</dbReference>
<dbReference type="PANTHER" id="PTHR30204">
    <property type="entry name" value="REDOX-CYCLING DRUG-SENSING TRANSCRIPTIONAL ACTIVATOR SOXR"/>
    <property type="match status" value="1"/>
</dbReference>
<sequence length="335" mass="35825">MLRHYESLGLVTPTGRTSGGYREYSSDDIQRIFHVESLRSLGLSLRDVQRVLDDPQFAPADLVTDLIRQTQRRIDREQELLARLQRVEETEPSDWGDVLGIIRMLRALDSEHAALRQRAVLSASPDAPLPAEVLADAVLSEADPNVAGAMMWALARAGGDGLARVAAGLASRDVDVRRRAVLAIAAVQSPEATGLLLGTLADSDDVVRRRAALELGARGQVDAVPTLIDMVVAGTGDVEAAENLGRLADSSGIAEEIVRTLVDKLGGDAAAGTRLRLAQALAELPGPAAMQALSQLTLDKDRTVALTAETILHGRESPRRSARRPTGPKNERPTG</sequence>
<protein>
    <submittedName>
        <fullName evidence="4">DNA-binding transcriptional MerR regulator</fullName>
    </submittedName>
</protein>
<proteinExistence type="predicted"/>
<evidence type="ECO:0000313" key="4">
    <source>
        <dbReference type="EMBL" id="MBB3037000.1"/>
    </source>
</evidence>
<evidence type="ECO:0000259" key="3">
    <source>
        <dbReference type="PROSITE" id="PS50937"/>
    </source>
</evidence>
<evidence type="ECO:0000313" key="5">
    <source>
        <dbReference type="Proteomes" id="UP000567922"/>
    </source>
</evidence>
<keyword evidence="1 4" id="KW-0238">DNA-binding</keyword>
<dbReference type="InterPro" id="IPR009061">
    <property type="entry name" value="DNA-bd_dom_put_sf"/>
</dbReference>
<dbReference type="GO" id="GO:0003677">
    <property type="term" value="F:DNA binding"/>
    <property type="evidence" value="ECO:0007669"/>
    <property type="project" value="UniProtKB-KW"/>
</dbReference>
<dbReference type="Proteomes" id="UP000567922">
    <property type="component" value="Unassembled WGS sequence"/>
</dbReference>
<feature type="domain" description="HTH merR-type" evidence="3">
    <location>
        <begin position="1"/>
        <end position="54"/>
    </location>
</feature>
<accession>A0A839RKL3</accession>
<dbReference type="GO" id="GO:0003700">
    <property type="term" value="F:DNA-binding transcription factor activity"/>
    <property type="evidence" value="ECO:0007669"/>
    <property type="project" value="InterPro"/>
</dbReference>
<dbReference type="SMART" id="SM00422">
    <property type="entry name" value="HTH_MERR"/>
    <property type="match status" value="1"/>
</dbReference>
<reference evidence="4 5" key="1">
    <citation type="submission" date="2020-08" db="EMBL/GenBank/DDBJ databases">
        <title>Sequencing the genomes of 1000 actinobacteria strains.</title>
        <authorList>
            <person name="Klenk H.-P."/>
        </authorList>
    </citation>
    <scope>NUCLEOTIDE SEQUENCE [LARGE SCALE GENOMIC DNA]</scope>
    <source>
        <strain evidence="4 5">DSM 45258</strain>
    </source>
</reference>
<dbReference type="SUPFAM" id="SSF48371">
    <property type="entry name" value="ARM repeat"/>
    <property type="match status" value="1"/>
</dbReference>
<dbReference type="InterPro" id="IPR004155">
    <property type="entry name" value="PBS_lyase_HEAT"/>
</dbReference>
<dbReference type="AlphaFoldDB" id="A0A839RKL3"/>
<dbReference type="PROSITE" id="PS50937">
    <property type="entry name" value="HTH_MERR_2"/>
    <property type="match status" value="1"/>
</dbReference>
<feature type="region of interest" description="Disordered" evidence="2">
    <location>
        <begin position="311"/>
        <end position="335"/>
    </location>
</feature>
<comment type="caution">
    <text evidence="4">The sequence shown here is derived from an EMBL/GenBank/DDBJ whole genome shotgun (WGS) entry which is preliminary data.</text>
</comment>
<dbReference type="InterPro" id="IPR016024">
    <property type="entry name" value="ARM-type_fold"/>
</dbReference>
<dbReference type="SUPFAM" id="SSF46955">
    <property type="entry name" value="Putative DNA-binding domain"/>
    <property type="match status" value="1"/>
</dbReference>
<dbReference type="PANTHER" id="PTHR30204:SF93">
    <property type="entry name" value="HTH MERR-TYPE DOMAIN-CONTAINING PROTEIN"/>
    <property type="match status" value="1"/>
</dbReference>
<dbReference type="Pfam" id="PF13411">
    <property type="entry name" value="MerR_1"/>
    <property type="match status" value="1"/>
</dbReference>
<organism evidence="4 5">
    <name type="scientific">Hoyosella altamirensis</name>
    <dbReference type="NCBI Taxonomy" id="616997"/>
    <lineage>
        <taxon>Bacteria</taxon>
        <taxon>Bacillati</taxon>
        <taxon>Actinomycetota</taxon>
        <taxon>Actinomycetes</taxon>
        <taxon>Mycobacteriales</taxon>
        <taxon>Hoyosellaceae</taxon>
        <taxon>Hoyosella</taxon>
    </lineage>
</organism>
<dbReference type="Gene3D" id="1.25.10.10">
    <property type="entry name" value="Leucine-rich Repeat Variant"/>
    <property type="match status" value="1"/>
</dbReference>
<dbReference type="Pfam" id="PF13646">
    <property type="entry name" value="HEAT_2"/>
    <property type="match status" value="1"/>
</dbReference>
<dbReference type="SMART" id="SM00567">
    <property type="entry name" value="EZ_HEAT"/>
    <property type="match status" value="3"/>
</dbReference>
<evidence type="ECO:0000256" key="2">
    <source>
        <dbReference type="SAM" id="MobiDB-lite"/>
    </source>
</evidence>
<keyword evidence="5" id="KW-1185">Reference proteome</keyword>
<dbReference type="InterPro" id="IPR000551">
    <property type="entry name" value="MerR-type_HTH_dom"/>
</dbReference>
<name>A0A839RKL3_9ACTN</name>
<dbReference type="InterPro" id="IPR011989">
    <property type="entry name" value="ARM-like"/>
</dbReference>
<dbReference type="Gene3D" id="1.10.1660.10">
    <property type="match status" value="1"/>
</dbReference>
<evidence type="ECO:0000256" key="1">
    <source>
        <dbReference type="ARBA" id="ARBA00023125"/>
    </source>
</evidence>
<dbReference type="EMBL" id="JACHWS010000001">
    <property type="protein sequence ID" value="MBB3037000.1"/>
    <property type="molecule type" value="Genomic_DNA"/>
</dbReference>